<accession>A0A414B867</accession>
<evidence type="ECO:0000313" key="1">
    <source>
        <dbReference type="EMBL" id="RHC66992.1"/>
    </source>
</evidence>
<proteinExistence type="predicted"/>
<dbReference type="RefSeq" id="WP_118380647.1">
    <property type="nucleotide sequence ID" value="NZ_CABJFJ010000003.1"/>
</dbReference>
<organism evidence="1 2">
    <name type="scientific">Anaerobutyricum hallii</name>
    <dbReference type="NCBI Taxonomy" id="39488"/>
    <lineage>
        <taxon>Bacteria</taxon>
        <taxon>Bacillati</taxon>
        <taxon>Bacillota</taxon>
        <taxon>Clostridia</taxon>
        <taxon>Lachnospirales</taxon>
        <taxon>Lachnospiraceae</taxon>
        <taxon>Anaerobutyricum</taxon>
    </lineage>
</organism>
<keyword evidence="2" id="KW-1185">Reference proteome</keyword>
<dbReference type="EMBL" id="QSID01000003">
    <property type="protein sequence ID" value="RHC66992.1"/>
    <property type="molecule type" value="Genomic_DNA"/>
</dbReference>
<sequence>MSANAQTKATAKYQQKVGLVSKSYKLRKEIVDAYATACKKAGVSAAGQLTKMMTAFIEETEKEK</sequence>
<protein>
    <recommendedName>
        <fullName evidence="3">Chemotaxis protein</fullName>
    </recommendedName>
</protein>
<gene>
    <name evidence="1" type="ORF">DW833_03900</name>
</gene>
<evidence type="ECO:0008006" key="3">
    <source>
        <dbReference type="Google" id="ProtNLM"/>
    </source>
</evidence>
<name>A0A414B867_9FIRM</name>
<comment type="caution">
    <text evidence="1">The sequence shown here is derived from an EMBL/GenBank/DDBJ whole genome shotgun (WGS) entry which is preliminary data.</text>
</comment>
<reference evidence="1 2" key="1">
    <citation type="submission" date="2018-08" db="EMBL/GenBank/DDBJ databases">
        <title>A genome reference for cultivated species of the human gut microbiota.</title>
        <authorList>
            <person name="Zou Y."/>
            <person name="Xue W."/>
            <person name="Luo G."/>
        </authorList>
    </citation>
    <scope>NUCLEOTIDE SEQUENCE [LARGE SCALE GENOMIC DNA]</scope>
    <source>
        <strain evidence="1 2">AM34-3LB</strain>
    </source>
</reference>
<dbReference type="Proteomes" id="UP000284621">
    <property type="component" value="Unassembled WGS sequence"/>
</dbReference>
<dbReference type="AlphaFoldDB" id="A0A414B867"/>
<evidence type="ECO:0000313" key="2">
    <source>
        <dbReference type="Proteomes" id="UP000284621"/>
    </source>
</evidence>